<organism evidence="4 5">
    <name type="scientific">Sphingomonas paeninsulae</name>
    <dbReference type="NCBI Taxonomy" id="2319844"/>
    <lineage>
        <taxon>Bacteria</taxon>
        <taxon>Pseudomonadati</taxon>
        <taxon>Pseudomonadota</taxon>
        <taxon>Alphaproteobacteria</taxon>
        <taxon>Sphingomonadales</taxon>
        <taxon>Sphingomonadaceae</taxon>
        <taxon>Sphingomonas</taxon>
    </lineage>
</organism>
<dbReference type="KEGG" id="spha:D3Y57_01675"/>
<sequence length="283" mass="30573">MVSAVMPQVAASQPVPTVSRRATHRRRTASRALGTLAAANRAATLEPGRQGFINAVQVYPYGEGLLFQVYTAPERITDIALQAGEALVAVASGDTVRWVIGDTTSGTGADKRTHVLVKPFAAGLATNLVITTDRRSYHLALTSTGGAAMAGLSWSYSQDALIALKRSAEDAVGGAPVAIGLDVDRLRFDYAISGDKPAWRPLRAFDDGRQTFIEFPASLAVGEAPPLFLVARKGEAQLVNYRLRGRYYVVDRLFDAAELRLGTRHQDVVRIDRVGARRQRRAS</sequence>
<dbReference type="InterPro" id="IPR014142">
    <property type="entry name" value="TrbG_Ti"/>
</dbReference>
<evidence type="ECO:0000313" key="4">
    <source>
        <dbReference type="EMBL" id="AYJ85436.1"/>
    </source>
</evidence>
<dbReference type="Proteomes" id="UP000276254">
    <property type="component" value="Plasmid unnamed1"/>
</dbReference>
<reference evidence="4 5" key="1">
    <citation type="submission" date="2018-09" db="EMBL/GenBank/DDBJ databases">
        <title>Sphingomonas peninsula sp. nov., isolated from fildes peninsula, Antarctic soil.</title>
        <authorList>
            <person name="Yingchao G."/>
        </authorList>
    </citation>
    <scope>NUCLEOTIDE SEQUENCE [LARGE SCALE GENOMIC DNA]</scope>
    <source>
        <strain evidence="4 5">YZ-8</strain>
        <plasmid evidence="4 5">unnamed1</plasmid>
    </source>
</reference>
<dbReference type="Gene3D" id="2.60.40.2500">
    <property type="match status" value="1"/>
</dbReference>
<accession>A0A494THX5</accession>
<keyword evidence="2" id="KW-0732">Signal</keyword>
<dbReference type="CDD" id="cd06911">
    <property type="entry name" value="VirB9_CagX_TrbG"/>
    <property type="match status" value="1"/>
</dbReference>
<keyword evidence="5" id="KW-1185">Reference proteome</keyword>
<protein>
    <submittedName>
        <fullName evidence="4">P-type conjugative transfer protein TrbG</fullName>
    </submittedName>
</protein>
<gene>
    <name evidence="4" type="primary">trbG</name>
    <name evidence="4" type="ORF">D3Y57_01675</name>
</gene>
<geneLocation type="plasmid" evidence="4">
    <name>unnamed1</name>
</geneLocation>
<dbReference type="InterPro" id="IPR010258">
    <property type="entry name" value="Conjugal_tfr_TrbG/VirB9/CagX"/>
</dbReference>
<feature type="region of interest" description="Disordered" evidence="3">
    <location>
        <begin position="1"/>
        <end position="26"/>
    </location>
</feature>
<name>A0A494THX5_SPHPE</name>
<proteinExistence type="inferred from homology"/>
<keyword evidence="4" id="KW-0614">Plasmid</keyword>
<dbReference type="InterPro" id="IPR033645">
    <property type="entry name" value="VirB9/CagX/TrbG_C"/>
</dbReference>
<dbReference type="Pfam" id="PF03524">
    <property type="entry name" value="CagX"/>
    <property type="match status" value="1"/>
</dbReference>
<evidence type="ECO:0000313" key="5">
    <source>
        <dbReference type="Proteomes" id="UP000276254"/>
    </source>
</evidence>
<evidence type="ECO:0000256" key="1">
    <source>
        <dbReference type="ARBA" id="ARBA00006135"/>
    </source>
</evidence>
<dbReference type="AlphaFoldDB" id="A0A494THX5"/>
<evidence type="ECO:0000256" key="2">
    <source>
        <dbReference type="ARBA" id="ARBA00022729"/>
    </source>
</evidence>
<dbReference type="InterPro" id="IPR038161">
    <property type="entry name" value="VirB9/CagX/TrbG_C_sf"/>
</dbReference>
<comment type="similarity">
    <text evidence="1">Belongs to the TrbG/VirB9 family.</text>
</comment>
<dbReference type="EMBL" id="CP032828">
    <property type="protein sequence ID" value="AYJ85436.1"/>
    <property type="molecule type" value="Genomic_DNA"/>
</dbReference>
<dbReference type="OrthoDB" id="9815808at2"/>
<dbReference type="NCBIfam" id="TIGR02775">
    <property type="entry name" value="TrbG_Ti"/>
    <property type="match status" value="1"/>
</dbReference>
<evidence type="ECO:0000256" key="3">
    <source>
        <dbReference type="SAM" id="MobiDB-lite"/>
    </source>
</evidence>